<evidence type="ECO:0000313" key="4">
    <source>
        <dbReference type="Proteomes" id="UP001152872"/>
    </source>
</evidence>
<dbReference type="PANTHER" id="PTHR30570:SF1">
    <property type="entry name" value="PHOSPHATE-BINDING PROTEIN PSTS"/>
    <property type="match status" value="1"/>
</dbReference>
<dbReference type="Gene3D" id="3.40.190.10">
    <property type="entry name" value="Periplasmic binding protein-like II"/>
    <property type="match status" value="2"/>
</dbReference>
<feature type="domain" description="PBP" evidence="2">
    <location>
        <begin position="39"/>
        <end position="275"/>
    </location>
</feature>
<organism evidence="3 4">
    <name type="scientific">Pseudanabaena catenata USMAC16</name>
    <dbReference type="NCBI Taxonomy" id="1855837"/>
    <lineage>
        <taxon>Bacteria</taxon>
        <taxon>Bacillati</taxon>
        <taxon>Cyanobacteriota</taxon>
        <taxon>Cyanophyceae</taxon>
        <taxon>Pseudanabaenales</taxon>
        <taxon>Pseudanabaenaceae</taxon>
        <taxon>Pseudanabaena</taxon>
    </lineage>
</organism>
<dbReference type="InterPro" id="IPR050811">
    <property type="entry name" value="Phosphate_ABC_transporter"/>
</dbReference>
<protein>
    <submittedName>
        <fullName evidence="3">Substrate-binding domain-containing protein</fullName>
    </submittedName>
</protein>
<sequence>MREITLPIVILMTVLSTYSCSVSNSNPTSSVSMDSPTNSQKQTVVKFAASSSTVKILTLLAKAYKAKYPDAKVELISTNSQSEGAIAALKNDIVDVVGSSHKLTPEEDNGKIQYREVVQDLLTVATHKSVKGVTNLSTAQLKAIYKGEITNWKELGGDDAAIVLLDRPEDESAKKLLRKYYLGKDKTTDKAVVLSKEGELIDTLKSTPYSIGAFSLATSLNEKLPVNRLSLNDATPTTNSFDKGQYPMVRHLGIVWHKTPKPTTQKFIDFIFSPEASQLLQGMGFVVPKTVANK</sequence>
<dbReference type="EMBL" id="VBTY01000035">
    <property type="protein sequence ID" value="MDG3494158.1"/>
    <property type="molecule type" value="Genomic_DNA"/>
</dbReference>
<dbReference type="PANTHER" id="PTHR30570">
    <property type="entry name" value="PERIPLASMIC PHOSPHATE BINDING COMPONENT OF PHOSPHATE ABC TRANSPORTER"/>
    <property type="match status" value="1"/>
</dbReference>
<dbReference type="SUPFAM" id="SSF53850">
    <property type="entry name" value="Periplasmic binding protein-like II"/>
    <property type="match status" value="1"/>
</dbReference>
<gene>
    <name evidence="3" type="ORF">FEV09_06255</name>
</gene>
<dbReference type="InterPro" id="IPR024370">
    <property type="entry name" value="PBP_domain"/>
</dbReference>
<dbReference type="RefSeq" id="WP_009626223.1">
    <property type="nucleotide sequence ID" value="NZ_VBTY01000035.1"/>
</dbReference>
<proteinExistence type="predicted"/>
<name>A0A9X4RGV4_9CYAN</name>
<evidence type="ECO:0000313" key="3">
    <source>
        <dbReference type="EMBL" id="MDG3494158.1"/>
    </source>
</evidence>
<dbReference type="PROSITE" id="PS51257">
    <property type="entry name" value="PROKAR_LIPOPROTEIN"/>
    <property type="match status" value="1"/>
</dbReference>
<reference evidence="3" key="1">
    <citation type="submission" date="2019-05" db="EMBL/GenBank/DDBJ databases">
        <title>Whole genome sequencing of Pseudanabaena catenata USMAC16.</title>
        <authorList>
            <person name="Khan Z."/>
            <person name="Omar W.M."/>
            <person name="Convey P."/>
            <person name="Merican F."/>
            <person name="Najimudin N."/>
        </authorList>
    </citation>
    <scope>NUCLEOTIDE SEQUENCE</scope>
    <source>
        <strain evidence="3">USMAC16</strain>
    </source>
</reference>
<dbReference type="Pfam" id="PF12849">
    <property type="entry name" value="PBP_like_2"/>
    <property type="match status" value="1"/>
</dbReference>
<evidence type="ECO:0000259" key="2">
    <source>
        <dbReference type="Pfam" id="PF12849"/>
    </source>
</evidence>
<evidence type="ECO:0000256" key="1">
    <source>
        <dbReference type="ARBA" id="ARBA00022729"/>
    </source>
</evidence>
<comment type="caution">
    <text evidence="3">The sequence shown here is derived from an EMBL/GenBank/DDBJ whole genome shotgun (WGS) entry which is preliminary data.</text>
</comment>
<dbReference type="AlphaFoldDB" id="A0A9X4RGV4"/>
<keyword evidence="4" id="KW-1185">Reference proteome</keyword>
<dbReference type="Proteomes" id="UP001152872">
    <property type="component" value="Unassembled WGS sequence"/>
</dbReference>
<accession>A0A9X4RGV4</accession>
<keyword evidence="1" id="KW-0732">Signal</keyword>